<proteinExistence type="predicted"/>
<dbReference type="InterPro" id="IPR036737">
    <property type="entry name" value="OmpA-like_sf"/>
</dbReference>
<dbReference type="Proteomes" id="UP001516390">
    <property type="component" value="Unassembled WGS sequence"/>
</dbReference>
<feature type="domain" description="OmpA-like" evidence="3">
    <location>
        <begin position="129"/>
        <end position="214"/>
    </location>
</feature>
<feature type="region of interest" description="Disordered" evidence="1">
    <location>
        <begin position="206"/>
        <end position="241"/>
    </location>
</feature>
<keyword evidence="2" id="KW-0732">Signal</keyword>
<feature type="signal peptide" evidence="2">
    <location>
        <begin position="1"/>
        <end position="28"/>
    </location>
</feature>
<evidence type="ECO:0000313" key="4">
    <source>
        <dbReference type="EMBL" id="MBA5726364.1"/>
    </source>
</evidence>
<sequence length="241" mass="25503">MKKRQASLSPLLFTPFLAGLLYAPAVQAQVSTNLDALPKAAPAQRPQQTVRHTSQPAPTHHDSTPPLPPVPSGYTQVPAISAGAPKPTVITPPPFPVVLHPPVPAADVQPAKDSHSRAEAQQSDSLRILFDTNSTGMNATTIDAIRHYAEAMAPKVNTRLILRSYATTPGSDISAPRRISLSRALAVRSLLIQGGIATTRIYPIAQGRPDSTDTAPADRLDILPEANPAPSESPEKGNTIP</sequence>
<dbReference type="EMBL" id="NWUS01000005">
    <property type="protein sequence ID" value="MBA5726364.1"/>
    <property type="molecule type" value="Genomic_DNA"/>
</dbReference>
<dbReference type="RefSeq" id="WP_182082433.1">
    <property type="nucleotide sequence ID" value="NZ_NWUS01000005.1"/>
</dbReference>
<evidence type="ECO:0000256" key="1">
    <source>
        <dbReference type="SAM" id="MobiDB-lite"/>
    </source>
</evidence>
<reference evidence="4 5" key="1">
    <citation type="submission" date="2017-09" db="EMBL/GenBank/DDBJ databases">
        <authorList>
            <person name="Jakob F."/>
        </authorList>
    </citation>
    <scope>NUCLEOTIDE SEQUENCE [LARGE SCALE GENOMIC DNA]</scope>
    <source>
        <strain evidence="4 5">TMW 2.1880</strain>
    </source>
</reference>
<feature type="chain" id="PRO_5045635296" description="OmpA-like domain-containing protein" evidence="2">
    <location>
        <begin position="29"/>
        <end position="241"/>
    </location>
</feature>
<feature type="compositionally biased region" description="Polar residues" evidence="1">
    <location>
        <begin position="45"/>
        <end position="57"/>
    </location>
</feature>
<name>A0ABR5ZPW7_9PROT</name>
<protein>
    <recommendedName>
        <fullName evidence="3">OmpA-like domain-containing protein</fullName>
    </recommendedName>
</protein>
<evidence type="ECO:0000259" key="3">
    <source>
        <dbReference type="Pfam" id="PF00691"/>
    </source>
</evidence>
<comment type="caution">
    <text evidence="4">The sequence shown here is derived from an EMBL/GenBank/DDBJ whole genome shotgun (WGS) entry which is preliminary data.</text>
</comment>
<feature type="region of interest" description="Disordered" evidence="1">
    <location>
        <begin position="39"/>
        <end position="86"/>
    </location>
</feature>
<evidence type="ECO:0000313" key="5">
    <source>
        <dbReference type="Proteomes" id="UP001516390"/>
    </source>
</evidence>
<dbReference type="InterPro" id="IPR006665">
    <property type="entry name" value="OmpA-like"/>
</dbReference>
<organism evidence="4 5">
    <name type="scientific">Bombella favorum</name>
    <dbReference type="NCBI Taxonomy" id="2039164"/>
    <lineage>
        <taxon>Bacteria</taxon>
        <taxon>Pseudomonadati</taxon>
        <taxon>Pseudomonadota</taxon>
        <taxon>Alphaproteobacteria</taxon>
        <taxon>Acetobacterales</taxon>
        <taxon>Acetobacteraceae</taxon>
        <taxon>Bombella</taxon>
    </lineage>
</organism>
<dbReference type="Pfam" id="PF00691">
    <property type="entry name" value="OmpA"/>
    <property type="match status" value="1"/>
</dbReference>
<evidence type="ECO:0000256" key="2">
    <source>
        <dbReference type="SAM" id="SignalP"/>
    </source>
</evidence>
<dbReference type="Gene3D" id="3.30.1330.60">
    <property type="entry name" value="OmpA-like domain"/>
    <property type="match status" value="1"/>
</dbReference>
<accession>A0ABR5ZPW7</accession>
<gene>
    <name evidence="4" type="ORF">CPA57_08820</name>
</gene>
<keyword evidence="5" id="KW-1185">Reference proteome</keyword>
<dbReference type="SUPFAM" id="SSF103088">
    <property type="entry name" value="OmpA-like"/>
    <property type="match status" value="1"/>
</dbReference>